<dbReference type="KEGG" id="glz:GLAREA_05969"/>
<gene>
    <name evidence="2" type="ORF">GLAREA_05969</name>
</gene>
<dbReference type="EMBL" id="KE145358">
    <property type="protein sequence ID" value="EPE32957.1"/>
    <property type="molecule type" value="Genomic_DNA"/>
</dbReference>
<dbReference type="SUPFAM" id="SSF63829">
    <property type="entry name" value="Calcium-dependent phosphotriesterase"/>
    <property type="match status" value="1"/>
</dbReference>
<feature type="signal peptide" evidence="1">
    <location>
        <begin position="1"/>
        <end position="20"/>
    </location>
</feature>
<dbReference type="OMA" id="VGEYLHY"/>
<name>S3D386_GLAL2</name>
<dbReference type="InterPro" id="IPR011042">
    <property type="entry name" value="6-blade_b-propeller_TolB-like"/>
</dbReference>
<accession>S3D386</accession>
<dbReference type="GeneID" id="19465023"/>
<dbReference type="Gene3D" id="2.120.10.30">
    <property type="entry name" value="TolB, C-terminal domain"/>
    <property type="match status" value="1"/>
</dbReference>
<dbReference type="eggNOG" id="ENOG502S00D">
    <property type="taxonomic scope" value="Eukaryota"/>
</dbReference>
<dbReference type="AlphaFoldDB" id="S3D386"/>
<reference evidence="2 3" key="1">
    <citation type="journal article" date="2013" name="BMC Genomics">
        <title>Genomics-driven discovery of the pneumocandin biosynthetic gene cluster in the fungus Glarea lozoyensis.</title>
        <authorList>
            <person name="Chen L."/>
            <person name="Yue Q."/>
            <person name="Zhang X."/>
            <person name="Xiang M."/>
            <person name="Wang C."/>
            <person name="Li S."/>
            <person name="Che Y."/>
            <person name="Ortiz-Lopez F.J."/>
            <person name="Bills G.F."/>
            <person name="Liu X."/>
            <person name="An Z."/>
        </authorList>
    </citation>
    <scope>NUCLEOTIDE SEQUENCE [LARGE SCALE GENOMIC DNA]</scope>
    <source>
        <strain evidence="3">ATCC 20868 / MF5171</strain>
    </source>
</reference>
<dbReference type="InterPro" id="IPR052998">
    <property type="entry name" value="Hetero-Diels-Alderase-like"/>
</dbReference>
<dbReference type="RefSeq" id="XP_008079574.1">
    <property type="nucleotide sequence ID" value="XM_008081383.1"/>
</dbReference>
<dbReference type="HOGENOM" id="CLU_052989_1_0_1"/>
<keyword evidence="3" id="KW-1185">Reference proteome</keyword>
<evidence type="ECO:0000256" key="1">
    <source>
        <dbReference type="SAM" id="SignalP"/>
    </source>
</evidence>
<dbReference type="OrthoDB" id="9977941at2759"/>
<organism evidence="2 3">
    <name type="scientific">Glarea lozoyensis (strain ATCC 20868 / MF5171)</name>
    <dbReference type="NCBI Taxonomy" id="1116229"/>
    <lineage>
        <taxon>Eukaryota</taxon>
        <taxon>Fungi</taxon>
        <taxon>Dikarya</taxon>
        <taxon>Ascomycota</taxon>
        <taxon>Pezizomycotina</taxon>
        <taxon>Leotiomycetes</taxon>
        <taxon>Helotiales</taxon>
        <taxon>Helotiaceae</taxon>
        <taxon>Glarea</taxon>
    </lineage>
</organism>
<dbReference type="PANTHER" id="PTHR42060:SF1">
    <property type="entry name" value="NHL REPEAT-CONTAINING PROTEIN"/>
    <property type="match status" value="1"/>
</dbReference>
<proteinExistence type="predicted"/>
<keyword evidence="1" id="KW-0732">Signal</keyword>
<evidence type="ECO:0000313" key="3">
    <source>
        <dbReference type="Proteomes" id="UP000016922"/>
    </source>
</evidence>
<sequence>MRSRHLFSILFLGIVTLISASANSATVTRILYQFPNLTSLENIAVRSNGHLLLTPVTSSSLYSLDPSSPKVANLVHTFPNATSLLGITEYEPDVFALVSGADPEDPSIPWVIWSVDLKGYLEGSKNPLVRKIATLPKALFLNGLTHLAPGSPWILAADSQLGLIWRINVNTGAVNVAISDPLMAPVTEFGIALGVNGIHIFQSHLFFTNIFLKGGFFAKIPIDPRTGTALGKATMVARNGLCDDFAIDSKGNAWVTQNLLNGVQVIKPDGSVRVPIGGVNDTILEGATGAVFGRTLKDKNVLYVSTNGGSAVPVPGTFRVGGTVVAVDTNLL</sequence>
<dbReference type="Proteomes" id="UP000016922">
    <property type="component" value="Unassembled WGS sequence"/>
</dbReference>
<feature type="chain" id="PRO_5004507744" evidence="1">
    <location>
        <begin position="21"/>
        <end position="332"/>
    </location>
</feature>
<dbReference type="PANTHER" id="PTHR42060">
    <property type="entry name" value="NHL REPEAT-CONTAINING PROTEIN-RELATED"/>
    <property type="match status" value="1"/>
</dbReference>
<evidence type="ECO:0000313" key="2">
    <source>
        <dbReference type="EMBL" id="EPE32957.1"/>
    </source>
</evidence>
<protein>
    <submittedName>
        <fullName evidence="2">Calcium-dependent phosphotriesterase</fullName>
    </submittedName>
</protein>